<gene>
    <name evidence="4" type="ORF">B0I33_102425</name>
</gene>
<feature type="domain" description="PBP" evidence="3">
    <location>
        <begin position="282"/>
        <end position="535"/>
    </location>
</feature>
<dbReference type="EMBL" id="PVNH01000002">
    <property type="protein sequence ID" value="PRX50305.1"/>
    <property type="molecule type" value="Genomic_DNA"/>
</dbReference>
<protein>
    <submittedName>
        <fullName evidence="4">ABC-type phosphate transport system substrate-binding protein</fullName>
    </submittedName>
</protein>
<proteinExistence type="predicted"/>
<dbReference type="RefSeq" id="WP_106177403.1">
    <property type="nucleotide sequence ID" value="NZ_PVNH01000002.1"/>
</dbReference>
<evidence type="ECO:0000256" key="1">
    <source>
        <dbReference type="ARBA" id="ARBA00022729"/>
    </source>
</evidence>
<sequence length="564" mass="61077">MGPGQTLQALAELLGSGQGSVVLGVAALLAIASPIVDRYVIRRKRVHYRVQYNSKIGLSPVDLHDGNGAARHADPRLLHIAELLDRMSIVVIRVRNTGSFDIEPKDFGRPLEFTFGRRVIWDARISEPSVEEHRGELTDALEFFSVDGDAGDPGETGKLTKVRTSLGQRLSAWLGNSASGEPPPAPPPQWHGVRLSRLSLERKEKFKLVVVLREPDGNRHGEITKVVERSGHLPGGRIKDDRKLRRITWPVVTATFGVLLTGALLATVLTSASRQVTDPTLQCADGTLRIVGSSAFTPAVSDIAGEYSRVCGADVTTEATGSIDGVRLLANLDQAERGTLAALSDGRAGEPGRQLVAQAVAVIVYTVVVNDSVGVDRLTLEQVRGIHSGRYRDWNQIRRGPSLPIRIVGRGQESGSRRTFERTVLDGPEGGLSSDSCERRDRGASAPVIRCERGSEADVLAEVADTEGAIGYADLPSARAARTGGLPITVVELDENYPDVSDIPNGYPFWTIEYLYTLGVPENGSLLRYFIDYLRSGTARAALQDAGYVPCVRRDGRVHHLCRG</sequence>
<dbReference type="SUPFAM" id="SSF53850">
    <property type="entry name" value="Periplasmic binding protein-like II"/>
    <property type="match status" value="1"/>
</dbReference>
<dbReference type="OrthoDB" id="9790048at2"/>
<feature type="transmembrane region" description="Helical" evidence="2">
    <location>
        <begin position="247"/>
        <end position="269"/>
    </location>
</feature>
<organism evidence="4 5">
    <name type="scientific">Prauserella shujinwangii</name>
    <dbReference type="NCBI Taxonomy" id="1453103"/>
    <lineage>
        <taxon>Bacteria</taxon>
        <taxon>Bacillati</taxon>
        <taxon>Actinomycetota</taxon>
        <taxon>Actinomycetes</taxon>
        <taxon>Pseudonocardiales</taxon>
        <taxon>Pseudonocardiaceae</taxon>
        <taxon>Prauserella</taxon>
    </lineage>
</organism>
<evidence type="ECO:0000313" key="4">
    <source>
        <dbReference type="EMBL" id="PRX50305.1"/>
    </source>
</evidence>
<comment type="caution">
    <text evidence="4">The sequence shown here is derived from an EMBL/GenBank/DDBJ whole genome shotgun (WGS) entry which is preliminary data.</text>
</comment>
<dbReference type="PANTHER" id="PTHR30570:SF1">
    <property type="entry name" value="PHOSPHATE-BINDING PROTEIN PSTS"/>
    <property type="match status" value="1"/>
</dbReference>
<keyword evidence="2" id="KW-0472">Membrane</keyword>
<evidence type="ECO:0000313" key="5">
    <source>
        <dbReference type="Proteomes" id="UP000238362"/>
    </source>
</evidence>
<name>A0A2T0M134_9PSEU</name>
<evidence type="ECO:0000256" key="2">
    <source>
        <dbReference type="SAM" id="Phobius"/>
    </source>
</evidence>
<keyword evidence="1" id="KW-0732">Signal</keyword>
<dbReference type="AlphaFoldDB" id="A0A2T0M134"/>
<dbReference type="Gene3D" id="3.40.190.10">
    <property type="entry name" value="Periplasmic binding protein-like II"/>
    <property type="match status" value="2"/>
</dbReference>
<dbReference type="PANTHER" id="PTHR30570">
    <property type="entry name" value="PERIPLASMIC PHOSPHATE BINDING COMPONENT OF PHOSPHATE ABC TRANSPORTER"/>
    <property type="match status" value="1"/>
</dbReference>
<dbReference type="InterPro" id="IPR024370">
    <property type="entry name" value="PBP_domain"/>
</dbReference>
<dbReference type="InterPro" id="IPR050811">
    <property type="entry name" value="Phosphate_ABC_transporter"/>
</dbReference>
<feature type="transmembrane region" description="Helical" evidence="2">
    <location>
        <begin position="20"/>
        <end position="41"/>
    </location>
</feature>
<dbReference type="Pfam" id="PF12849">
    <property type="entry name" value="PBP_like_2"/>
    <property type="match status" value="1"/>
</dbReference>
<keyword evidence="2" id="KW-1133">Transmembrane helix</keyword>
<accession>A0A2T0M134</accession>
<dbReference type="Proteomes" id="UP000238362">
    <property type="component" value="Unassembled WGS sequence"/>
</dbReference>
<keyword evidence="5" id="KW-1185">Reference proteome</keyword>
<reference evidence="4 5" key="1">
    <citation type="submission" date="2018-03" db="EMBL/GenBank/DDBJ databases">
        <title>Genomic Encyclopedia of Type Strains, Phase III (KMG-III): the genomes of soil and plant-associated and newly described type strains.</title>
        <authorList>
            <person name="Whitman W."/>
        </authorList>
    </citation>
    <scope>NUCLEOTIDE SEQUENCE [LARGE SCALE GENOMIC DNA]</scope>
    <source>
        <strain evidence="4 5">CGMCC 4.7125</strain>
    </source>
</reference>
<keyword evidence="2" id="KW-0812">Transmembrane</keyword>
<evidence type="ECO:0000259" key="3">
    <source>
        <dbReference type="Pfam" id="PF12849"/>
    </source>
</evidence>